<dbReference type="SUPFAM" id="SSF56112">
    <property type="entry name" value="Protein kinase-like (PK-like)"/>
    <property type="match status" value="1"/>
</dbReference>
<dbReference type="UniPathway" id="UPA00251">
    <property type="reaction ID" value="UER00318"/>
</dbReference>
<keyword evidence="8" id="KW-0350">Heme biosynthesis</keyword>
<keyword evidence="17" id="KW-1185">Reference proteome</keyword>
<evidence type="ECO:0000256" key="10">
    <source>
        <dbReference type="ARBA" id="ARBA00023244"/>
    </source>
</evidence>
<dbReference type="Gene3D" id="1.10.510.10">
    <property type="entry name" value="Transferase(Phosphotransferase) domain 1"/>
    <property type="match status" value="1"/>
</dbReference>
<dbReference type="NCBIfam" id="NF006762">
    <property type="entry name" value="PRK09283.1"/>
    <property type="match status" value="1"/>
</dbReference>
<evidence type="ECO:0000256" key="3">
    <source>
        <dbReference type="ARBA" id="ARBA00008055"/>
    </source>
</evidence>
<dbReference type="STRING" id="300112.A0A4S2KZ54"/>
<comment type="similarity">
    <text evidence="3 15">Belongs to the ALAD family.</text>
</comment>
<evidence type="ECO:0000256" key="11">
    <source>
        <dbReference type="ARBA" id="ARBA00025628"/>
    </source>
</evidence>
<dbReference type="PANTHER" id="PTHR11458:SF0">
    <property type="entry name" value="DELTA-AMINOLEVULINIC ACID DEHYDRATASE"/>
    <property type="match status" value="1"/>
</dbReference>
<evidence type="ECO:0000313" key="16">
    <source>
        <dbReference type="EMBL" id="TGZ55525.1"/>
    </source>
</evidence>
<dbReference type="SMART" id="SM01004">
    <property type="entry name" value="ALAD"/>
    <property type="match status" value="1"/>
</dbReference>
<evidence type="ECO:0000256" key="8">
    <source>
        <dbReference type="ARBA" id="ARBA00023133"/>
    </source>
</evidence>
<keyword evidence="7" id="KW-0862">Zinc</keyword>
<evidence type="ECO:0000256" key="9">
    <source>
        <dbReference type="ARBA" id="ARBA00023239"/>
    </source>
</evidence>
<dbReference type="GO" id="GO:0006782">
    <property type="term" value="P:protoporphyrinogen IX biosynthetic process"/>
    <property type="evidence" value="ECO:0007669"/>
    <property type="project" value="UniProtKB-UniPathway"/>
</dbReference>
<dbReference type="InterPro" id="IPR001731">
    <property type="entry name" value="ALAD"/>
</dbReference>
<evidence type="ECO:0000256" key="12">
    <source>
        <dbReference type="ARBA" id="ARBA00025861"/>
    </source>
</evidence>
<evidence type="ECO:0000256" key="14">
    <source>
        <dbReference type="RuleBase" id="RU000515"/>
    </source>
</evidence>
<protein>
    <recommendedName>
        <fullName evidence="5 14">Delta-aminolevulinic acid dehydratase</fullName>
        <ecNumber evidence="4 14">4.2.1.24</ecNumber>
    </recommendedName>
</protein>
<reference evidence="16 17" key="1">
    <citation type="journal article" date="2019" name="Philos. Trans. R. Soc. Lond., B, Biol. Sci.">
        <title>Ant behaviour and brain gene expression of defending hosts depend on the ecological success of the intruding social parasite.</title>
        <authorList>
            <person name="Kaur R."/>
            <person name="Stoldt M."/>
            <person name="Jongepier E."/>
            <person name="Feldmeyer B."/>
            <person name="Menzel F."/>
            <person name="Bornberg-Bauer E."/>
            <person name="Foitzik S."/>
        </authorList>
    </citation>
    <scope>NUCLEOTIDE SEQUENCE [LARGE SCALE GENOMIC DNA]</scope>
    <source>
        <tissue evidence="16">Whole body</tissue>
    </source>
</reference>
<evidence type="ECO:0000256" key="13">
    <source>
        <dbReference type="ARBA" id="ARBA00047651"/>
    </source>
</evidence>
<dbReference type="PRINTS" id="PR00144">
    <property type="entry name" value="DALDHYDRTASE"/>
</dbReference>
<keyword evidence="10 14" id="KW-0627">Porphyrin biosynthesis</keyword>
<comment type="catalytic activity">
    <reaction evidence="13 14">
        <text>2 5-aminolevulinate = porphobilinogen + 2 H2O + H(+)</text>
        <dbReference type="Rhea" id="RHEA:24064"/>
        <dbReference type="ChEBI" id="CHEBI:15377"/>
        <dbReference type="ChEBI" id="CHEBI:15378"/>
        <dbReference type="ChEBI" id="CHEBI:58126"/>
        <dbReference type="ChEBI" id="CHEBI:356416"/>
        <dbReference type="EC" id="4.2.1.24"/>
    </reaction>
</comment>
<organism evidence="16 17">
    <name type="scientific">Temnothorax longispinosus</name>
    <dbReference type="NCBI Taxonomy" id="300112"/>
    <lineage>
        <taxon>Eukaryota</taxon>
        <taxon>Metazoa</taxon>
        <taxon>Ecdysozoa</taxon>
        <taxon>Arthropoda</taxon>
        <taxon>Hexapoda</taxon>
        <taxon>Insecta</taxon>
        <taxon>Pterygota</taxon>
        <taxon>Neoptera</taxon>
        <taxon>Endopterygota</taxon>
        <taxon>Hymenoptera</taxon>
        <taxon>Apocrita</taxon>
        <taxon>Aculeata</taxon>
        <taxon>Formicoidea</taxon>
        <taxon>Formicidae</taxon>
        <taxon>Myrmicinae</taxon>
        <taxon>Temnothorax</taxon>
    </lineage>
</organism>
<dbReference type="InterPro" id="IPR011009">
    <property type="entry name" value="Kinase-like_dom_sf"/>
</dbReference>
<evidence type="ECO:0000256" key="5">
    <source>
        <dbReference type="ARBA" id="ARBA00020771"/>
    </source>
</evidence>
<dbReference type="GO" id="GO:0008270">
    <property type="term" value="F:zinc ion binding"/>
    <property type="evidence" value="ECO:0007669"/>
    <property type="project" value="TreeGrafter"/>
</dbReference>
<name>A0A4S2KZ54_9HYME</name>
<accession>A0A4S2KZ54</accession>
<keyword evidence="6" id="KW-0479">Metal-binding</keyword>
<keyword evidence="9 14" id="KW-0456">Lyase</keyword>
<comment type="caution">
    <text evidence="16">The sequence shown here is derived from an EMBL/GenBank/DDBJ whole genome shotgun (WGS) entry which is preliminary data.</text>
</comment>
<dbReference type="SUPFAM" id="SSF51569">
    <property type="entry name" value="Aldolase"/>
    <property type="match status" value="1"/>
</dbReference>
<dbReference type="Pfam" id="PF00490">
    <property type="entry name" value="ALAD"/>
    <property type="match status" value="1"/>
</dbReference>
<dbReference type="EMBL" id="QBLH01000451">
    <property type="protein sequence ID" value="TGZ55525.1"/>
    <property type="molecule type" value="Genomic_DNA"/>
</dbReference>
<evidence type="ECO:0000256" key="4">
    <source>
        <dbReference type="ARBA" id="ARBA00012053"/>
    </source>
</evidence>
<evidence type="ECO:0000256" key="2">
    <source>
        <dbReference type="ARBA" id="ARBA00004694"/>
    </source>
</evidence>
<dbReference type="InterPro" id="IPR013785">
    <property type="entry name" value="Aldolase_TIM"/>
</dbReference>
<proteinExistence type="inferred from homology"/>
<gene>
    <name evidence="16" type="ORF">DBV15_11371</name>
</gene>
<evidence type="ECO:0000313" key="17">
    <source>
        <dbReference type="Proteomes" id="UP000310200"/>
    </source>
</evidence>
<evidence type="ECO:0000256" key="1">
    <source>
        <dbReference type="ARBA" id="ARBA00001947"/>
    </source>
</evidence>
<dbReference type="EC" id="4.2.1.24" evidence="4 14"/>
<evidence type="ECO:0000256" key="15">
    <source>
        <dbReference type="RuleBase" id="RU004161"/>
    </source>
</evidence>
<sequence>MYMRNWSTMTAVPAKHTLHSGIFHPVLREWQSPNIEITVNNLMYPIFVSDEENAKDPINSMPGVYRYGINQLEKMLQPLVAKGLQSVLLFGVSQHLEKDEIGSNADSTRNPVVQAVPLLREKFPNLVIACDVCLCAYTNHGHCGILNNDGSINNASSIQRIADVAVSYAKAGAQIVAPSDMMDGRISAIKHGLAVAGFSNKVAVLSYAVKFASGLYGPFRDASQSAPKFGDRKCYQLPPGSNGLAARAAARDVAEGADMLMVKPGLPYLDVVRHTKDAHPEYPIFVYQVSGEYAMLYHGARNDRYGYTPFQHIRSQWAKVNAITNPKPNISFPATTTSEDRQSCERAPPILIDVMRKCLQHDPKARPTVSQLLQVQYVPTMPNTAQTSVPSNIPANVLVKIKHALNEDEWRLLVQ</sequence>
<comment type="function">
    <text evidence="11">Catalyzes an early step in the biosynthesis of tetrapyrroles. Binds two molecules of 5-aminolevulinate per subunit, each at a distinct site, and catalyzes their condensation to form porphobilinogen.</text>
</comment>
<feature type="non-terminal residue" evidence="16">
    <location>
        <position position="415"/>
    </location>
</feature>
<dbReference type="GO" id="GO:0004655">
    <property type="term" value="F:porphobilinogen synthase activity"/>
    <property type="evidence" value="ECO:0007669"/>
    <property type="project" value="UniProtKB-EC"/>
</dbReference>
<dbReference type="AlphaFoldDB" id="A0A4S2KZ54"/>
<comment type="subunit">
    <text evidence="12">Homooctamer; active form. Homohexamer; low activity form.</text>
</comment>
<dbReference type="FunFam" id="3.20.20.70:FF:000048">
    <property type="entry name" value="Delta-aminolevulinic acid dehydratase"/>
    <property type="match status" value="1"/>
</dbReference>
<dbReference type="PANTHER" id="PTHR11458">
    <property type="entry name" value="DELTA-AMINOLEVULINIC ACID DEHYDRATASE"/>
    <property type="match status" value="1"/>
</dbReference>
<comment type="cofactor">
    <cofactor evidence="1">
        <name>Zn(2+)</name>
        <dbReference type="ChEBI" id="CHEBI:29105"/>
    </cofactor>
</comment>
<comment type="pathway">
    <text evidence="2">Porphyrin-containing compound metabolism; protoporphyrin-IX biosynthesis; coproporphyrinogen-III from 5-aminolevulinate: step 1/4.</text>
</comment>
<evidence type="ECO:0000256" key="6">
    <source>
        <dbReference type="ARBA" id="ARBA00022723"/>
    </source>
</evidence>
<evidence type="ECO:0000256" key="7">
    <source>
        <dbReference type="ARBA" id="ARBA00022833"/>
    </source>
</evidence>
<dbReference type="Gene3D" id="3.20.20.70">
    <property type="entry name" value="Aldolase class I"/>
    <property type="match status" value="1"/>
</dbReference>
<dbReference type="InterPro" id="IPR030656">
    <property type="entry name" value="ALAD_AS"/>
</dbReference>
<dbReference type="Proteomes" id="UP000310200">
    <property type="component" value="Unassembled WGS sequence"/>
</dbReference>
<dbReference type="PROSITE" id="PS00169">
    <property type="entry name" value="D_ALA_DEHYDRATASE"/>
    <property type="match status" value="1"/>
</dbReference>
<dbReference type="GO" id="GO:0005829">
    <property type="term" value="C:cytosol"/>
    <property type="evidence" value="ECO:0007669"/>
    <property type="project" value="TreeGrafter"/>
</dbReference>